<accession>A0A6I2KSA7</accession>
<evidence type="ECO:0000313" key="3">
    <source>
        <dbReference type="Proteomes" id="UP000433309"/>
    </source>
</evidence>
<keyword evidence="3" id="KW-1185">Reference proteome</keyword>
<evidence type="ECO:0008006" key="4">
    <source>
        <dbReference type="Google" id="ProtNLM"/>
    </source>
</evidence>
<sequence length="240" mass="26276">MSASEQKKRSTRAAQPLRQRKPAPLAGATALSGHSTPMLLAEDIERTLDLGDGFVVVKVRRHRSAASGQPGVSARLALLKTSFPDITESRLQIQLDRRAKDKLAPAGADANQEFMAQLDRDSMASRKRYLEQGLLLRSSDFLAPLGISRQALSNAVRDQRIFSIDGPSNVQLYPAFFVTSAQQRRRLEKISKALGDLPGPSKWQFFISPKVSLNGRTPVAALQDGDLAKVLTAANAFKER</sequence>
<reference evidence="2 3" key="1">
    <citation type="submission" date="2019-11" db="EMBL/GenBank/DDBJ databases">
        <title>Novel species isolated from a subtropical stream in China.</title>
        <authorList>
            <person name="Lu H."/>
        </authorList>
    </citation>
    <scope>NUCLEOTIDE SEQUENCE [LARGE SCALE GENOMIC DNA]</scope>
    <source>
        <strain evidence="2 3">FT80W</strain>
    </source>
</reference>
<protein>
    <recommendedName>
        <fullName evidence="4">DUF2384 domain-containing protein</fullName>
    </recommendedName>
</protein>
<feature type="region of interest" description="Disordered" evidence="1">
    <location>
        <begin position="1"/>
        <end position="31"/>
    </location>
</feature>
<dbReference type="Proteomes" id="UP000433309">
    <property type="component" value="Unassembled WGS sequence"/>
</dbReference>
<name>A0A6I2KSA7_9BURK</name>
<dbReference type="AlphaFoldDB" id="A0A6I2KSA7"/>
<comment type="caution">
    <text evidence="2">The sequence shown here is derived from an EMBL/GenBank/DDBJ whole genome shotgun (WGS) entry which is preliminary data.</text>
</comment>
<evidence type="ECO:0000256" key="1">
    <source>
        <dbReference type="SAM" id="MobiDB-lite"/>
    </source>
</evidence>
<proteinExistence type="predicted"/>
<dbReference type="EMBL" id="WKJK01000001">
    <property type="protein sequence ID" value="MRW88513.1"/>
    <property type="molecule type" value="Genomic_DNA"/>
</dbReference>
<organism evidence="2 3">
    <name type="scientific">Duganella guangzhouensis</name>
    <dbReference type="NCBI Taxonomy" id="2666084"/>
    <lineage>
        <taxon>Bacteria</taxon>
        <taxon>Pseudomonadati</taxon>
        <taxon>Pseudomonadota</taxon>
        <taxon>Betaproteobacteria</taxon>
        <taxon>Burkholderiales</taxon>
        <taxon>Oxalobacteraceae</taxon>
        <taxon>Telluria group</taxon>
        <taxon>Duganella</taxon>
    </lineage>
</organism>
<evidence type="ECO:0000313" key="2">
    <source>
        <dbReference type="EMBL" id="MRW88513.1"/>
    </source>
</evidence>
<dbReference type="RefSeq" id="WP_154372159.1">
    <property type="nucleotide sequence ID" value="NZ_WKJK01000001.1"/>
</dbReference>
<gene>
    <name evidence="2" type="ORF">GJ699_00780</name>
</gene>